<evidence type="ECO:0000313" key="4">
    <source>
        <dbReference type="EMBL" id="EMR68298.1"/>
    </source>
</evidence>
<dbReference type="OrthoDB" id="429813at2759"/>
<keyword evidence="5" id="KW-1185">Reference proteome</keyword>
<gene>
    <name evidence="4" type="ORF">UCREL1_4687</name>
</gene>
<dbReference type="eggNOG" id="KOG1178">
    <property type="taxonomic scope" value="Eukaryota"/>
</dbReference>
<protein>
    <submittedName>
        <fullName evidence="4">Putative ochratoxin a non-ribosomal peptide synthetase protein</fullName>
    </submittedName>
</protein>
<evidence type="ECO:0000256" key="1">
    <source>
        <dbReference type="ARBA" id="ARBA00022450"/>
    </source>
</evidence>
<dbReference type="AlphaFoldDB" id="M7SUU7"/>
<feature type="domain" description="Thioester reductase (TE)" evidence="3">
    <location>
        <begin position="110"/>
        <end position="343"/>
    </location>
</feature>
<accession>M7SUU7</accession>
<evidence type="ECO:0000256" key="2">
    <source>
        <dbReference type="ARBA" id="ARBA00022553"/>
    </source>
</evidence>
<dbReference type="InterPro" id="IPR036291">
    <property type="entry name" value="NAD(P)-bd_dom_sf"/>
</dbReference>
<proteinExistence type="predicted"/>
<dbReference type="Proteomes" id="UP000012174">
    <property type="component" value="Unassembled WGS sequence"/>
</dbReference>
<dbReference type="InterPro" id="IPR051414">
    <property type="entry name" value="Adenylate-forming_Reductase"/>
</dbReference>
<dbReference type="OMA" id="HDFINLM"/>
<sequence length="460" mass="50450">MGEEEDFFAHGLDSIQTLEIVSSLKRNLQEQSKPTSWVSPQAIFYNSSLTSFSKLIKDVIDKGIIPEAVSEATLARSVDETVERFVTALPEKSPLQGNKSSNISTIAFIGSTGYLGSNTVATLLKRPGVSRIYSLNRSHDAKIRQEAALLKIDEGVKPLLAKLHYMTVDLGKPLLGLTQNEYDVLVREVGVIVYNSWRLDFGLSIRSFEPFLETVGKLVKLSTVSNHDIHIVFVSSLASVGNLAKTGRAPEALVQTASAALNTGYAQSKLAAERILAAASQNSGVPVSILRVGQIGGSTNDQRQQWADQPWISSLIRTARELRCAPSHVSLIDWTPVDTVAEILGNLTIRPVSTGANFINVWSPQSPSWELLLGILADTYGIRETVSLREWVQRLRSIPYPNADDVSRLPALRLLDYYDALGDGMETVSCETNHAISIAQTRVPPVTKQMLEGWLQGWDL</sequence>
<dbReference type="SUPFAM" id="SSF51735">
    <property type="entry name" value="NAD(P)-binding Rossmann-fold domains"/>
    <property type="match status" value="1"/>
</dbReference>
<organism evidence="4 5">
    <name type="scientific">Eutypa lata (strain UCR-EL1)</name>
    <name type="common">Grapevine dieback disease fungus</name>
    <name type="synonym">Eutypa armeniacae</name>
    <dbReference type="NCBI Taxonomy" id="1287681"/>
    <lineage>
        <taxon>Eukaryota</taxon>
        <taxon>Fungi</taxon>
        <taxon>Dikarya</taxon>
        <taxon>Ascomycota</taxon>
        <taxon>Pezizomycotina</taxon>
        <taxon>Sordariomycetes</taxon>
        <taxon>Xylariomycetidae</taxon>
        <taxon>Xylariales</taxon>
        <taxon>Diatrypaceae</taxon>
        <taxon>Eutypa</taxon>
    </lineage>
</organism>
<dbReference type="STRING" id="1287681.M7SUU7"/>
<dbReference type="HOGENOM" id="CLU_002220_4_2_1"/>
<dbReference type="PANTHER" id="PTHR43439">
    <property type="entry name" value="PHENYLACETATE-COENZYME A LIGASE"/>
    <property type="match status" value="1"/>
</dbReference>
<dbReference type="InterPro" id="IPR013120">
    <property type="entry name" value="FAR_NAD-bd"/>
</dbReference>
<keyword evidence="2" id="KW-0597">Phosphoprotein</keyword>
<keyword evidence="1" id="KW-0596">Phosphopantetheine</keyword>
<evidence type="ECO:0000259" key="3">
    <source>
        <dbReference type="Pfam" id="PF07993"/>
    </source>
</evidence>
<dbReference type="Pfam" id="PF07993">
    <property type="entry name" value="NAD_binding_4"/>
    <property type="match status" value="1"/>
</dbReference>
<dbReference type="EMBL" id="KB706269">
    <property type="protein sequence ID" value="EMR68298.1"/>
    <property type="molecule type" value="Genomic_DNA"/>
</dbReference>
<dbReference type="Gene3D" id="3.40.50.720">
    <property type="entry name" value="NAD(P)-binding Rossmann-like Domain"/>
    <property type="match status" value="1"/>
</dbReference>
<dbReference type="PANTHER" id="PTHR43439:SF2">
    <property type="entry name" value="ENZYME, PUTATIVE (JCVI)-RELATED"/>
    <property type="match status" value="1"/>
</dbReference>
<evidence type="ECO:0000313" key="5">
    <source>
        <dbReference type="Proteomes" id="UP000012174"/>
    </source>
</evidence>
<reference evidence="5" key="1">
    <citation type="journal article" date="2013" name="Genome Announc.">
        <title>Draft genome sequence of the grapevine dieback fungus Eutypa lata UCR-EL1.</title>
        <authorList>
            <person name="Blanco-Ulate B."/>
            <person name="Rolshausen P.E."/>
            <person name="Cantu D."/>
        </authorList>
    </citation>
    <scope>NUCLEOTIDE SEQUENCE [LARGE SCALE GENOMIC DNA]</scope>
    <source>
        <strain evidence="5">UCR-EL1</strain>
    </source>
</reference>
<name>M7SUU7_EUTLA</name>
<dbReference type="KEGG" id="ela:UCREL1_4687"/>